<geneLocation type="plasmid" evidence="1">
    <name>pVir-SCNJ1</name>
</geneLocation>
<keyword evidence="1" id="KW-0614">Plasmid</keyword>
<dbReference type="KEGG" id="kpv:KPNIH29_27020"/>
<gene>
    <name evidence="1" type="ORF">pVir-SCNJ1-59</name>
</gene>
<dbReference type="GeneID" id="39638003"/>
<sequence>MGKVHEILIDLRTFAVDSDWKRREEERCYQLRCQKFYAWSEKWITVDQLKNSRLWIDAPIRRWPGVPLQQGKYKVLSVEAVRMADTGPDLQTWRQARIDKKRTIHKFFEIPFL</sequence>
<dbReference type="EMBL" id="MK715436">
    <property type="protein sequence ID" value="QGF03304.1"/>
    <property type="molecule type" value="Genomic_DNA"/>
</dbReference>
<name>A0A5Q2DRQ9_KLEPN</name>
<dbReference type="RefSeq" id="WP_032437747.1">
    <property type="nucleotide sequence ID" value="NZ_CP009865.1"/>
</dbReference>
<reference evidence="1" key="1">
    <citation type="submission" date="2019-03" db="EMBL/GenBank/DDBJ databases">
        <authorList>
            <person name="Zhang L."/>
            <person name="Li Y."/>
            <person name="Yuan Y."/>
        </authorList>
    </citation>
    <scope>NUCLEOTIDE SEQUENCE</scope>
    <source>
        <strain evidence="1">SCNJ1</strain>
        <plasmid evidence="1">pVir-SCNJ1</plasmid>
    </source>
</reference>
<accession>A0A5Q2DRQ9</accession>
<dbReference type="AlphaFoldDB" id="A0A5Q2DRQ9"/>
<proteinExistence type="predicted"/>
<evidence type="ECO:0000313" key="1">
    <source>
        <dbReference type="EMBL" id="QGF03304.1"/>
    </source>
</evidence>
<organism evidence="1">
    <name type="scientific">Klebsiella pneumoniae subsp. pneumoniae</name>
    <dbReference type="NCBI Taxonomy" id="72407"/>
    <lineage>
        <taxon>Bacteria</taxon>
        <taxon>Pseudomonadati</taxon>
        <taxon>Pseudomonadota</taxon>
        <taxon>Gammaproteobacteria</taxon>
        <taxon>Enterobacterales</taxon>
        <taxon>Enterobacteriaceae</taxon>
        <taxon>Klebsiella/Raoultella group</taxon>
        <taxon>Klebsiella</taxon>
        <taxon>Klebsiella pneumoniae complex</taxon>
    </lineage>
</organism>
<protein>
    <submittedName>
        <fullName evidence="1">Uncharacterized protein</fullName>
    </submittedName>
</protein>